<keyword evidence="2" id="KW-1185">Reference proteome</keyword>
<protein>
    <submittedName>
        <fullName evidence="1">Uncharacterized protein</fullName>
    </submittedName>
</protein>
<name>A0A852UUU1_9ACTN</name>
<evidence type="ECO:0000313" key="2">
    <source>
        <dbReference type="Proteomes" id="UP000576393"/>
    </source>
</evidence>
<dbReference type="EMBL" id="JACCCO010000001">
    <property type="protein sequence ID" value="NYF41457.1"/>
    <property type="molecule type" value="Genomic_DNA"/>
</dbReference>
<reference evidence="1 2" key="1">
    <citation type="submission" date="2020-07" db="EMBL/GenBank/DDBJ databases">
        <title>Sequencing the genomes of 1000 actinobacteria strains.</title>
        <authorList>
            <person name="Klenk H.-P."/>
        </authorList>
    </citation>
    <scope>NUCLEOTIDE SEQUENCE [LARGE SCALE GENOMIC DNA]</scope>
    <source>
        <strain evidence="1 2">DSM 45763</strain>
    </source>
</reference>
<dbReference type="Proteomes" id="UP000576393">
    <property type="component" value="Unassembled WGS sequence"/>
</dbReference>
<evidence type="ECO:0000313" key="1">
    <source>
        <dbReference type="EMBL" id="NYF41457.1"/>
    </source>
</evidence>
<accession>A0A852UUU1</accession>
<dbReference type="AlphaFoldDB" id="A0A852UUU1"/>
<dbReference type="RefSeq" id="WP_281395140.1">
    <property type="nucleotide sequence ID" value="NZ_JACCCO010000001.1"/>
</dbReference>
<organism evidence="1 2">
    <name type="scientific">Streptosporangium sandarakinum</name>
    <dbReference type="NCBI Taxonomy" id="1260955"/>
    <lineage>
        <taxon>Bacteria</taxon>
        <taxon>Bacillati</taxon>
        <taxon>Actinomycetota</taxon>
        <taxon>Actinomycetes</taxon>
        <taxon>Streptosporangiales</taxon>
        <taxon>Streptosporangiaceae</taxon>
        <taxon>Streptosporangium</taxon>
    </lineage>
</organism>
<proteinExistence type="predicted"/>
<sequence length="41" mass="4323">MLEHGASGFVLFSAGHGVSDLATLARWAQEIVPSVREAIAK</sequence>
<comment type="caution">
    <text evidence="1">The sequence shown here is derived from an EMBL/GenBank/DDBJ whole genome shotgun (WGS) entry which is preliminary data.</text>
</comment>
<gene>
    <name evidence="1" type="ORF">HDA43_003616</name>
</gene>